<keyword evidence="6" id="KW-0132">Cell division</keyword>
<dbReference type="Pfam" id="PF04405">
    <property type="entry name" value="ScdA_N"/>
    <property type="match status" value="1"/>
</dbReference>
<dbReference type="GO" id="GO:0046872">
    <property type="term" value="F:metal ion binding"/>
    <property type="evidence" value="ECO:0007669"/>
    <property type="project" value="UniProtKB-KW"/>
</dbReference>
<evidence type="ECO:0000256" key="4">
    <source>
        <dbReference type="ARBA" id="ARBA00023004"/>
    </source>
</evidence>
<sequence>MITVKNTLADVVRDYPQTIPFFNELHLDYCCGGGIPLEEAVKNTDLDAEKVVADLNEFIAAHSAKTGSQQESLERFKNLSIPDMLQDLEATHHVDERKYMAEIETDLNKILLVHFVHHGELLTRLHHLYGTLKTELEEHFAREERLVFPLMRSYPQPNLEVLTLIQNLEKDHSAAGDIIKEIESLTDHFTAPADACATFKRTYQLLEEFINDVFVHIFKENSIVFPEYAEKAPSQEELDRQVEVTLEQEAGSNSNTCGYCESENGEEKSPVLFECGNCGALYCNDCGETGCPSCGASFSHAHPLEYSGSSWNPNQD</sequence>
<dbReference type="AlphaFoldDB" id="A0A6N7VLL6"/>
<dbReference type="RefSeq" id="WP_154487916.1">
    <property type="nucleotide sequence ID" value="NZ_VULN01000005.1"/>
</dbReference>
<evidence type="ECO:0000256" key="2">
    <source>
        <dbReference type="ARBA" id="ARBA00022490"/>
    </source>
</evidence>
<keyword evidence="4" id="KW-0408">Iron</keyword>
<proteinExistence type="predicted"/>
<reference evidence="6 7" key="1">
    <citation type="submission" date="2019-08" db="EMBL/GenBank/DDBJ databases">
        <title>In-depth cultivation of the pig gut microbiome towards novel bacterial diversity and tailored functional studies.</title>
        <authorList>
            <person name="Wylensek D."/>
            <person name="Hitch T.C.A."/>
            <person name="Clavel T."/>
        </authorList>
    </citation>
    <scope>NUCLEOTIDE SEQUENCE [LARGE SCALE GENOMIC DNA]</scope>
    <source>
        <strain evidence="6 7">WCA-389-WT-5B</strain>
    </source>
</reference>
<dbReference type="EMBL" id="VULN01000005">
    <property type="protein sequence ID" value="MSS81920.1"/>
    <property type="molecule type" value="Genomic_DNA"/>
</dbReference>
<dbReference type="GO" id="GO:0005737">
    <property type="term" value="C:cytoplasm"/>
    <property type="evidence" value="ECO:0007669"/>
    <property type="project" value="UniProtKB-SubCell"/>
</dbReference>
<dbReference type="OrthoDB" id="9797132at2"/>
<protein>
    <submittedName>
        <fullName evidence="6">Cell division protein</fullName>
    </submittedName>
</protein>
<dbReference type="GO" id="GO:0051301">
    <property type="term" value="P:cell division"/>
    <property type="evidence" value="ECO:0007669"/>
    <property type="project" value="UniProtKB-KW"/>
</dbReference>
<organism evidence="6 7">
    <name type="scientific">Acidaminococcus fermentans</name>
    <dbReference type="NCBI Taxonomy" id="905"/>
    <lineage>
        <taxon>Bacteria</taxon>
        <taxon>Bacillati</taxon>
        <taxon>Bacillota</taxon>
        <taxon>Negativicutes</taxon>
        <taxon>Acidaminococcales</taxon>
        <taxon>Acidaminococcaceae</taxon>
        <taxon>Acidaminococcus</taxon>
    </lineage>
</organism>
<keyword evidence="2" id="KW-0963">Cytoplasm</keyword>
<evidence type="ECO:0000256" key="1">
    <source>
        <dbReference type="ARBA" id="ARBA00004496"/>
    </source>
</evidence>
<evidence type="ECO:0000313" key="6">
    <source>
        <dbReference type="EMBL" id="MSS81920.1"/>
    </source>
</evidence>
<evidence type="ECO:0000313" key="7">
    <source>
        <dbReference type="Proteomes" id="UP000441455"/>
    </source>
</evidence>
<name>A0A6N7VLL6_ACIFE</name>
<keyword evidence="6" id="KW-0131">Cell cycle</keyword>
<comment type="caution">
    <text evidence="6">The sequence shown here is derived from an EMBL/GenBank/DDBJ whole genome shotgun (WGS) entry which is preliminary data.</text>
</comment>
<accession>A0A6N7VLL6</accession>
<gene>
    <name evidence="6" type="ORF">FX155_04810</name>
</gene>
<dbReference type="InterPro" id="IPR019903">
    <property type="entry name" value="RIC_family"/>
</dbReference>
<dbReference type="SUPFAM" id="SSF140683">
    <property type="entry name" value="SP0561-like"/>
    <property type="match status" value="1"/>
</dbReference>
<dbReference type="InterPro" id="IPR038062">
    <property type="entry name" value="ScdA-like_N_sf"/>
</dbReference>
<dbReference type="Gene3D" id="1.20.120.520">
    <property type="entry name" value="nmb1532 protein domain like"/>
    <property type="match status" value="1"/>
</dbReference>
<dbReference type="Proteomes" id="UP000441455">
    <property type="component" value="Unassembled WGS sequence"/>
</dbReference>
<evidence type="ECO:0000256" key="3">
    <source>
        <dbReference type="ARBA" id="ARBA00022723"/>
    </source>
</evidence>
<evidence type="ECO:0000259" key="5">
    <source>
        <dbReference type="Pfam" id="PF01814"/>
    </source>
</evidence>
<dbReference type="Gene3D" id="1.10.3910.10">
    <property type="entry name" value="SP0561-like"/>
    <property type="match status" value="1"/>
</dbReference>
<feature type="domain" description="Hemerythrin-like" evidence="5">
    <location>
        <begin position="91"/>
        <end position="227"/>
    </location>
</feature>
<dbReference type="Pfam" id="PF01814">
    <property type="entry name" value="Hemerythrin"/>
    <property type="match status" value="1"/>
</dbReference>
<keyword evidence="3" id="KW-0479">Metal-binding</keyword>
<dbReference type="PANTHER" id="PTHR36438:SF1">
    <property type="entry name" value="IRON-SULFUR CLUSTER REPAIR PROTEIN YTFE"/>
    <property type="match status" value="1"/>
</dbReference>
<dbReference type="InterPro" id="IPR012312">
    <property type="entry name" value="Hemerythrin-like"/>
</dbReference>
<dbReference type="PANTHER" id="PTHR36438">
    <property type="entry name" value="IRON-SULFUR CLUSTER REPAIR PROTEIN YTFE"/>
    <property type="match status" value="1"/>
</dbReference>
<comment type="subcellular location">
    <subcellularLocation>
        <location evidence="1">Cytoplasm</location>
    </subcellularLocation>
</comment>